<feature type="region of interest" description="Disordered" evidence="1">
    <location>
        <begin position="212"/>
        <end position="255"/>
    </location>
</feature>
<proteinExistence type="predicted"/>
<dbReference type="AlphaFoldDB" id="A0AAN6XN12"/>
<feature type="non-terminal residue" evidence="2">
    <location>
        <position position="1"/>
    </location>
</feature>
<gene>
    <name evidence="2" type="ORF">QBC40DRAFT_165944</name>
</gene>
<feature type="compositionally biased region" description="Polar residues" evidence="1">
    <location>
        <begin position="130"/>
        <end position="150"/>
    </location>
</feature>
<comment type="caution">
    <text evidence="2">The sequence shown here is derived from an EMBL/GenBank/DDBJ whole genome shotgun (WGS) entry which is preliminary data.</text>
</comment>
<organism evidence="2 3">
    <name type="scientific">Triangularia verruculosa</name>
    <dbReference type="NCBI Taxonomy" id="2587418"/>
    <lineage>
        <taxon>Eukaryota</taxon>
        <taxon>Fungi</taxon>
        <taxon>Dikarya</taxon>
        <taxon>Ascomycota</taxon>
        <taxon>Pezizomycotina</taxon>
        <taxon>Sordariomycetes</taxon>
        <taxon>Sordariomycetidae</taxon>
        <taxon>Sordariales</taxon>
        <taxon>Podosporaceae</taxon>
        <taxon>Triangularia</taxon>
    </lineage>
</organism>
<feature type="compositionally biased region" description="Basic and acidic residues" evidence="1">
    <location>
        <begin position="386"/>
        <end position="396"/>
    </location>
</feature>
<feature type="region of interest" description="Disordered" evidence="1">
    <location>
        <begin position="377"/>
        <end position="408"/>
    </location>
</feature>
<feature type="compositionally biased region" description="Low complexity" evidence="1">
    <location>
        <begin position="7"/>
        <end position="24"/>
    </location>
</feature>
<protein>
    <submittedName>
        <fullName evidence="2">Uncharacterized protein</fullName>
    </submittedName>
</protein>
<feature type="compositionally biased region" description="Polar residues" evidence="1">
    <location>
        <begin position="78"/>
        <end position="92"/>
    </location>
</feature>
<feature type="compositionally biased region" description="Low complexity" evidence="1">
    <location>
        <begin position="446"/>
        <end position="461"/>
    </location>
</feature>
<feature type="compositionally biased region" description="Polar residues" evidence="1">
    <location>
        <begin position="338"/>
        <end position="356"/>
    </location>
</feature>
<feature type="compositionally biased region" description="Polar residues" evidence="1">
    <location>
        <begin position="101"/>
        <end position="114"/>
    </location>
</feature>
<evidence type="ECO:0000256" key="1">
    <source>
        <dbReference type="SAM" id="MobiDB-lite"/>
    </source>
</evidence>
<feature type="region of interest" description="Disordered" evidence="1">
    <location>
        <begin position="1"/>
        <end position="175"/>
    </location>
</feature>
<reference evidence="2" key="1">
    <citation type="journal article" date="2023" name="Mol. Phylogenet. Evol.">
        <title>Genome-scale phylogeny and comparative genomics of the fungal order Sordariales.</title>
        <authorList>
            <person name="Hensen N."/>
            <person name="Bonometti L."/>
            <person name="Westerberg I."/>
            <person name="Brannstrom I.O."/>
            <person name="Guillou S."/>
            <person name="Cros-Aarteil S."/>
            <person name="Calhoun S."/>
            <person name="Haridas S."/>
            <person name="Kuo A."/>
            <person name="Mondo S."/>
            <person name="Pangilinan J."/>
            <person name="Riley R."/>
            <person name="LaButti K."/>
            <person name="Andreopoulos B."/>
            <person name="Lipzen A."/>
            <person name="Chen C."/>
            <person name="Yan M."/>
            <person name="Daum C."/>
            <person name="Ng V."/>
            <person name="Clum A."/>
            <person name="Steindorff A."/>
            <person name="Ohm R.A."/>
            <person name="Martin F."/>
            <person name="Silar P."/>
            <person name="Natvig D.O."/>
            <person name="Lalanne C."/>
            <person name="Gautier V."/>
            <person name="Ament-Velasquez S.L."/>
            <person name="Kruys A."/>
            <person name="Hutchinson M.I."/>
            <person name="Powell A.J."/>
            <person name="Barry K."/>
            <person name="Miller A.N."/>
            <person name="Grigoriev I.V."/>
            <person name="Debuchy R."/>
            <person name="Gladieux P."/>
            <person name="Hiltunen Thoren M."/>
            <person name="Johannesson H."/>
        </authorList>
    </citation>
    <scope>NUCLEOTIDE SEQUENCE</scope>
    <source>
        <strain evidence="2">CBS 315.58</strain>
    </source>
</reference>
<keyword evidence="3" id="KW-1185">Reference proteome</keyword>
<reference evidence="2" key="2">
    <citation type="submission" date="2023-05" db="EMBL/GenBank/DDBJ databases">
        <authorList>
            <consortium name="Lawrence Berkeley National Laboratory"/>
            <person name="Steindorff A."/>
            <person name="Hensen N."/>
            <person name="Bonometti L."/>
            <person name="Westerberg I."/>
            <person name="Brannstrom I.O."/>
            <person name="Guillou S."/>
            <person name="Cros-Aarteil S."/>
            <person name="Calhoun S."/>
            <person name="Haridas S."/>
            <person name="Kuo A."/>
            <person name="Mondo S."/>
            <person name="Pangilinan J."/>
            <person name="Riley R."/>
            <person name="Labutti K."/>
            <person name="Andreopoulos B."/>
            <person name="Lipzen A."/>
            <person name="Chen C."/>
            <person name="Yanf M."/>
            <person name="Daum C."/>
            <person name="Ng V."/>
            <person name="Clum A."/>
            <person name="Ohm R."/>
            <person name="Martin F."/>
            <person name="Silar P."/>
            <person name="Natvig D."/>
            <person name="Lalanne C."/>
            <person name="Gautier V."/>
            <person name="Ament-Velasquez S.L."/>
            <person name="Kruys A."/>
            <person name="Hutchinson M.I."/>
            <person name="Powell A.J."/>
            <person name="Barry K."/>
            <person name="Miller A.N."/>
            <person name="Grigoriev I.V."/>
            <person name="Debuchy R."/>
            <person name="Gladieux P."/>
            <person name="Thoren M.H."/>
            <person name="Johannesson H."/>
        </authorList>
    </citation>
    <scope>NUCLEOTIDE SEQUENCE</scope>
    <source>
        <strain evidence="2">CBS 315.58</strain>
    </source>
</reference>
<feature type="compositionally biased region" description="Polar residues" evidence="1">
    <location>
        <begin position="164"/>
        <end position="175"/>
    </location>
</feature>
<feature type="region of interest" description="Disordered" evidence="1">
    <location>
        <begin position="299"/>
        <end position="356"/>
    </location>
</feature>
<evidence type="ECO:0000313" key="3">
    <source>
        <dbReference type="Proteomes" id="UP001303160"/>
    </source>
</evidence>
<feature type="region of interest" description="Disordered" evidence="1">
    <location>
        <begin position="499"/>
        <end position="566"/>
    </location>
</feature>
<dbReference type="EMBL" id="MU863886">
    <property type="protein sequence ID" value="KAK4203808.1"/>
    <property type="molecule type" value="Genomic_DNA"/>
</dbReference>
<feature type="compositionally biased region" description="Polar residues" evidence="1">
    <location>
        <begin position="53"/>
        <end position="65"/>
    </location>
</feature>
<name>A0AAN6XN12_9PEZI</name>
<accession>A0AAN6XN12</accession>
<evidence type="ECO:0000313" key="2">
    <source>
        <dbReference type="EMBL" id="KAK4203808.1"/>
    </source>
</evidence>
<sequence>RPESDIPLAPDLPDNSSSLSPSVRHVSRQRTESFARSRYSRSQDTNRAVARVSRTTPGIPSSQKHSNAKWRTWLHRGGTSSLEAAGENQYSPDAQIRLGVSQRSQQNTDSSWTGLSEDLPPIPSHGEVTNPRSDSPPNHPSIHSSENTSEALDRYERRQRVVRGNQQYVSSSNSVDVSEAFTQNHDLNATDNFFEESMSGTDLDGRGVVMVPEGSSTESSSLNLTASSELDDGPSSSEKTANPHRNFWLNGSPSPQLSHDVVKRQSVMQYLEIDEVWRSFVFGDDNSDEVNDLAYTQASRDAARELQPSEYSASSDTKEPSQMEHSSTRATGCPLNTVGRSQASGSIEPWSSSDVPSVGVNASSGFIESDAGIISSQLGESVGDPSRSHSGKDHSDSTYCEPGSEAPVNRALAVSQESRYNDSVSTGSFCESSHREPCKAHAQYVGSSGSGSLSASADMSSIPASTLAPPRLAVGVTNQSGVPGVEEQVRFAPPKLFVGSRSRPLERSKPPAPRKAVAKRRGRPKKRAIDGRADIRGIPNYTSDPIEDFEDQQPGENSLFPALELF</sequence>
<feature type="region of interest" description="Disordered" evidence="1">
    <location>
        <begin position="423"/>
        <end position="469"/>
    </location>
</feature>
<feature type="compositionally biased region" description="Polar residues" evidence="1">
    <location>
        <begin position="214"/>
        <end position="240"/>
    </location>
</feature>
<feature type="compositionally biased region" description="Basic residues" evidence="1">
    <location>
        <begin position="516"/>
        <end position="526"/>
    </location>
</feature>
<dbReference type="Proteomes" id="UP001303160">
    <property type="component" value="Unassembled WGS sequence"/>
</dbReference>